<evidence type="ECO:0000259" key="3">
    <source>
        <dbReference type="PROSITE" id="PS51635"/>
    </source>
</evidence>
<feature type="active site" description="Proton acceptor" evidence="2">
    <location>
        <position position="179"/>
    </location>
</feature>
<dbReference type="GO" id="GO:0016787">
    <property type="term" value="F:hydrolase activity"/>
    <property type="evidence" value="ECO:0007669"/>
    <property type="project" value="UniProtKB-UniRule"/>
</dbReference>
<proteinExistence type="predicted"/>
<dbReference type="InterPro" id="IPR002641">
    <property type="entry name" value="PNPLA_dom"/>
</dbReference>
<dbReference type="PANTHER" id="PTHR24138">
    <property type="entry name" value="INTRACELLLAR PHOSPHOLIPASE A FAMILY"/>
    <property type="match status" value="1"/>
</dbReference>
<dbReference type="KEGG" id="acis:CBP35_09745"/>
<dbReference type="PANTHER" id="PTHR24138:SF10">
    <property type="entry name" value="PHOSPHOLIPASE A2"/>
    <property type="match status" value="1"/>
</dbReference>
<dbReference type="InterPro" id="IPR016035">
    <property type="entry name" value="Acyl_Trfase/lysoPLipase"/>
</dbReference>
<reference evidence="4" key="1">
    <citation type="submission" date="2017-05" db="EMBL/GenBank/DDBJ databases">
        <title>Polyphasic characterization of four soil-derived phenanthrene-degrading Acidovorax strains and proposal of Acidovorax phenanthrenivorans sp. nov.</title>
        <authorList>
            <person name="Singleton D."/>
            <person name="Lee J."/>
            <person name="Dickey A.N."/>
            <person name="Stroud A."/>
            <person name="Scholl E.H."/>
            <person name="Wright F.A."/>
            <person name="Aitken M.D."/>
        </authorList>
    </citation>
    <scope>NUCLEOTIDE SEQUENCE</scope>
    <source>
        <strain evidence="4">P4</strain>
    </source>
</reference>
<dbReference type="Proteomes" id="UP000194440">
    <property type="component" value="Chromosome"/>
</dbReference>
<dbReference type="RefSeq" id="WP_086927195.1">
    <property type="nucleotide sequence ID" value="NZ_CP021362.1"/>
</dbReference>
<dbReference type="EMBL" id="CP021366">
    <property type="protein sequence ID" value="ART58998.1"/>
    <property type="molecule type" value="Genomic_DNA"/>
</dbReference>
<sequence length="322" mass="34984">MAKYRILSLDGGGLRGLITARLLARLNAHPAIAGWLDSVDLFAGTSTGGILALGLASGKTPEEIGDVYKQRGGVIFDDSIWDNLRDLGKTIGADYSSKGLKAELKKVFGTLQLKDLTRKVAIPTFDLDNEDVAARRTWKPKIFHNFKGADSDGQQLVANIALYTSSAPTYFPSADGYIDGGVYANNPSIVALAQAISRRNRPAERAALDDVVLLSLGTGVSLTYIKGQTLDWGYAQWAQPLMNVLMDGVAGISDYQAQQLLDDRYHRLQIVFDPSETIALDAVDKLDRMDEIATAHPLDAVAPHANANNPVSTVEWIRTVWQ</sequence>
<dbReference type="OrthoDB" id="9807112at2"/>
<dbReference type="Gene3D" id="3.40.1090.10">
    <property type="entry name" value="Cytosolic phospholipase A2 catalytic domain"/>
    <property type="match status" value="1"/>
</dbReference>
<accession>A0A240UBY3</accession>
<feature type="short sequence motif" description="GXGXXG" evidence="2">
    <location>
        <begin position="11"/>
        <end position="16"/>
    </location>
</feature>
<name>A0A240UBY3_9BURK</name>
<dbReference type="Pfam" id="PF01734">
    <property type="entry name" value="Patatin"/>
    <property type="match status" value="1"/>
</dbReference>
<protein>
    <recommendedName>
        <fullName evidence="3">PNPLA domain-containing protein</fullName>
    </recommendedName>
</protein>
<dbReference type="KEGG" id="acip:CBP36_09190"/>
<evidence type="ECO:0000256" key="1">
    <source>
        <dbReference type="ARBA" id="ARBA00023098"/>
    </source>
</evidence>
<dbReference type="InterPro" id="IPR047156">
    <property type="entry name" value="Teg/CotR/CapV-like"/>
</dbReference>
<keyword evidence="2" id="KW-0442">Lipid degradation</keyword>
<feature type="short sequence motif" description="GXSXG" evidence="2">
    <location>
        <begin position="44"/>
        <end position="48"/>
    </location>
</feature>
<gene>
    <name evidence="4" type="ORF">CBP36_09190</name>
</gene>
<feature type="short sequence motif" description="DGA/G" evidence="2">
    <location>
        <begin position="179"/>
        <end position="181"/>
    </location>
</feature>
<evidence type="ECO:0000313" key="4">
    <source>
        <dbReference type="EMBL" id="ART58998.1"/>
    </source>
</evidence>
<keyword evidence="1 2" id="KW-0443">Lipid metabolism</keyword>
<evidence type="ECO:0000256" key="2">
    <source>
        <dbReference type="PROSITE-ProRule" id="PRU01161"/>
    </source>
</evidence>
<feature type="active site" description="Nucleophile" evidence="2">
    <location>
        <position position="46"/>
    </location>
</feature>
<organism evidence="4 5">
    <name type="scientific">Acidovorax carolinensis</name>
    <dbReference type="NCBI Taxonomy" id="553814"/>
    <lineage>
        <taxon>Bacteria</taxon>
        <taxon>Pseudomonadati</taxon>
        <taxon>Pseudomonadota</taxon>
        <taxon>Betaproteobacteria</taxon>
        <taxon>Burkholderiales</taxon>
        <taxon>Comamonadaceae</taxon>
        <taxon>Acidovorax</taxon>
    </lineage>
</organism>
<evidence type="ECO:0000313" key="5">
    <source>
        <dbReference type="Proteomes" id="UP000194440"/>
    </source>
</evidence>
<dbReference type="AlphaFoldDB" id="A0A240UBY3"/>
<dbReference type="SUPFAM" id="SSF52151">
    <property type="entry name" value="FabD/lysophospholipase-like"/>
    <property type="match status" value="1"/>
</dbReference>
<dbReference type="PROSITE" id="PS51635">
    <property type="entry name" value="PNPLA"/>
    <property type="match status" value="1"/>
</dbReference>
<dbReference type="GO" id="GO:0016042">
    <property type="term" value="P:lipid catabolic process"/>
    <property type="evidence" value="ECO:0007669"/>
    <property type="project" value="UniProtKB-UniRule"/>
</dbReference>
<keyword evidence="5" id="KW-1185">Reference proteome</keyword>
<feature type="domain" description="PNPLA" evidence="3">
    <location>
        <begin position="7"/>
        <end position="192"/>
    </location>
</feature>
<keyword evidence="2" id="KW-0378">Hydrolase</keyword>